<keyword evidence="3" id="KW-1185">Reference proteome</keyword>
<proteinExistence type="predicted"/>
<dbReference type="VEuPathDB" id="FungiDB:BO71DRAFT_478889"/>
<dbReference type="AlphaFoldDB" id="A0A319F4P1"/>
<dbReference type="EMBL" id="KZ825797">
    <property type="protein sequence ID" value="PYI00023.1"/>
    <property type="molecule type" value="Genomic_DNA"/>
</dbReference>
<sequence>MAPAGCSCSCGCGCGCRRRLGLQSKRHLRTGQRHLHLLRYFQPRNFAVSAPVPVPTEHQHPHHHSPPLNTRLAQQPARLQMCVLRRCACGAVSVAAALLAWGWVLALFLEKWCVGNGNGGVGCDTDSCFTRSCGSSWGGCFGIVVDES</sequence>
<gene>
    <name evidence="2" type="ORF">BO71DRAFT_478889</name>
</gene>
<keyword evidence="1" id="KW-1133">Transmembrane helix</keyword>
<dbReference type="Proteomes" id="UP000247810">
    <property type="component" value="Unassembled WGS sequence"/>
</dbReference>
<name>A0A319F4P1_9EURO</name>
<reference evidence="2 3" key="1">
    <citation type="submission" date="2018-02" db="EMBL/GenBank/DDBJ databases">
        <title>The genomes of Aspergillus section Nigri reveals drivers in fungal speciation.</title>
        <authorList>
            <consortium name="DOE Joint Genome Institute"/>
            <person name="Vesth T.C."/>
            <person name="Nybo J."/>
            <person name="Theobald S."/>
            <person name="Brandl J."/>
            <person name="Frisvad J.C."/>
            <person name="Nielsen K.F."/>
            <person name="Lyhne E.K."/>
            <person name="Kogle M.E."/>
            <person name="Kuo A."/>
            <person name="Riley R."/>
            <person name="Clum A."/>
            <person name="Nolan M."/>
            <person name="Lipzen A."/>
            <person name="Salamov A."/>
            <person name="Henrissat B."/>
            <person name="Wiebenga A."/>
            <person name="De vries R.P."/>
            <person name="Grigoriev I.V."/>
            <person name="Mortensen U.H."/>
            <person name="Andersen M.R."/>
            <person name="Baker S.E."/>
        </authorList>
    </citation>
    <scope>NUCLEOTIDE SEQUENCE [LARGE SCALE GENOMIC DNA]</scope>
    <source>
        <strain evidence="2 3">CBS 707.79</strain>
    </source>
</reference>
<organism evidence="2 3">
    <name type="scientific">Aspergillus ellipticus CBS 707.79</name>
    <dbReference type="NCBI Taxonomy" id="1448320"/>
    <lineage>
        <taxon>Eukaryota</taxon>
        <taxon>Fungi</taxon>
        <taxon>Dikarya</taxon>
        <taxon>Ascomycota</taxon>
        <taxon>Pezizomycotina</taxon>
        <taxon>Eurotiomycetes</taxon>
        <taxon>Eurotiomycetidae</taxon>
        <taxon>Eurotiales</taxon>
        <taxon>Aspergillaceae</taxon>
        <taxon>Aspergillus</taxon>
        <taxon>Aspergillus subgen. Circumdati</taxon>
    </lineage>
</organism>
<evidence type="ECO:0000256" key="1">
    <source>
        <dbReference type="SAM" id="Phobius"/>
    </source>
</evidence>
<keyword evidence="1" id="KW-0812">Transmembrane</keyword>
<keyword evidence="1" id="KW-0472">Membrane</keyword>
<evidence type="ECO:0000313" key="2">
    <source>
        <dbReference type="EMBL" id="PYI00023.1"/>
    </source>
</evidence>
<evidence type="ECO:0000313" key="3">
    <source>
        <dbReference type="Proteomes" id="UP000247810"/>
    </source>
</evidence>
<protein>
    <submittedName>
        <fullName evidence="2">Uncharacterized protein</fullName>
    </submittedName>
</protein>
<feature type="transmembrane region" description="Helical" evidence="1">
    <location>
        <begin position="87"/>
        <end position="109"/>
    </location>
</feature>
<accession>A0A319F4P1</accession>